<feature type="region of interest" description="Disordered" evidence="1">
    <location>
        <begin position="33"/>
        <end position="61"/>
    </location>
</feature>
<gene>
    <name evidence="2" type="ORF">CgunFtcFv8_011541</name>
</gene>
<comment type="caution">
    <text evidence="2">The sequence shown here is derived from an EMBL/GenBank/DDBJ whole genome shotgun (WGS) entry which is preliminary data.</text>
</comment>
<reference evidence="2 3" key="1">
    <citation type="journal article" date="2023" name="Mol. Biol. Evol.">
        <title>Genomics of Secondarily Temperate Adaptation in the Only Non-Antarctic Icefish.</title>
        <authorList>
            <person name="Rivera-Colon A.G."/>
            <person name="Rayamajhi N."/>
            <person name="Minhas B.F."/>
            <person name="Madrigal G."/>
            <person name="Bilyk K.T."/>
            <person name="Yoon V."/>
            <person name="Hune M."/>
            <person name="Gregory S."/>
            <person name="Cheng C.H.C."/>
            <person name="Catchen J.M."/>
        </authorList>
    </citation>
    <scope>NUCLEOTIDE SEQUENCE [LARGE SCALE GENOMIC DNA]</scope>
    <source>
        <tissue evidence="2">White muscle</tissue>
    </source>
</reference>
<sequence>MSLIHPLHKHHLERLGAPNAGHRDDLVLLNHLGPELSDGQRPHSLVVPGTTTSDSLQPELPSPVMSMSPQALYSCKKNEPFGITWISA</sequence>
<protein>
    <submittedName>
        <fullName evidence="2">Uncharacterized protein</fullName>
    </submittedName>
</protein>
<keyword evidence="3" id="KW-1185">Reference proteome</keyword>
<evidence type="ECO:0000313" key="2">
    <source>
        <dbReference type="EMBL" id="KAK5916570.1"/>
    </source>
</evidence>
<evidence type="ECO:0000313" key="3">
    <source>
        <dbReference type="Proteomes" id="UP001331515"/>
    </source>
</evidence>
<dbReference type="EMBL" id="JAURVH010001526">
    <property type="protein sequence ID" value="KAK5916570.1"/>
    <property type="molecule type" value="Genomic_DNA"/>
</dbReference>
<evidence type="ECO:0000256" key="1">
    <source>
        <dbReference type="SAM" id="MobiDB-lite"/>
    </source>
</evidence>
<name>A0AAN8D845_CHAGU</name>
<organism evidence="2 3">
    <name type="scientific">Champsocephalus gunnari</name>
    <name type="common">Mackerel icefish</name>
    <dbReference type="NCBI Taxonomy" id="52237"/>
    <lineage>
        <taxon>Eukaryota</taxon>
        <taxon>Metazoa</taxon>
        <taxon>Chordata</taxon>
        <taxon>Craniata</taxon>
        <taxon>Vertebrata</taxon>
        <taxon>Euteleostomi</taxon>
        <taxon>Actinopterygii</taxon>
        <taxon>Neopterygii</taxon>
        <taxon>Teleostei</taxon>
        <taxon>Neoteleostei</taxon>
        <taxon>Acanthomorphata</taxon>
        <taxon>Eupercaria</taxon>
        <taxon>Perciformes</taxon>
        <taxon>Notothenioidei</taxon>
        <taxon>Channichthyidae</taxon>
        <taxon>Champsocephalus</taxon>
    </lineage>
</organism>
<proteinExistence type="predicted"/>
<dbReference type="AlphaFoldDB" id="A0AAN8D845"/>
<dbReference type="Proteomes" id="UP001331515">
    <property type="component" value="Unassembled WGS sequence"/>
</dbReference>
<accession>A0AAN8D845</accession>